<evidence type="ECO:0000313" key="2">
    <source>
        <dbReference type="EMBL" id="QJQ02731.1"/>
    </source>
</evidence>
<protein>
    <recommendedName>
        <fullName evidence="4">Ferredoxin</fullName>
    </recommendedName>
</protein>
<proteinExistence type="predicted"/>
<sequence>MNLTQTVFDTGNVDQSSQQMSSSSSSMLTCMQACQQCHDTCRKAAFGISPAAAQELAADDVRLLVECAELCQLSANWQLAGSQYCREICAVCAQVCRQCQDRCSDDAGLQECAAACRRCAESCEAMSEMA</sequence>
<reference evidence="2 3" key="1">
    <citation type="journal article" date="2012" name="J. Bacteriol.">
        <title>Genome sequence of the pathogenic Herbaspirillum seropedicae strain Os34, isolated from rice roots.</title>
        <authorList>
            <person name="Ye W."/>
            <person name="Ye S."/>
            <person name="Liu J."/>
            <person name="Chang S."/>
            <person name="Chen M."/>
            <person name="Zhu B."/>
            <person name="Guo L."/>
            <person name="An Q."/>
        </authorList>
    </citation>
    <scope>NUCLEOTIDE SEQUENCE [LARGE SCALE GENOMIC DNA]</scope>
    <source>
        <strain evidence="2 3">Os34</strain>
    </source>
</reference>
<evidence type="ECO:0000256" key="1">
    <source>
        <dbReference type="SAM" id="MobiDB-lite"/>
    </source>
</evidence>
<dbReference type="AlphaFoldDB" id="A0A6M3ZWL1"/>
<dbReference type="InterPro" id="IPR005560">
    <property type="entry name" value="Csp_YhjQ"/>
</dbReference>
<dbReference type="PANTHER" id="PTHR37310:SF1">
    <property type="entry name" value="CYTOPLASMIC PROTEIN"/>
    <property type="match status" value="1"/>
</dbReference>
<gene>
    <name evidence="2" type="ORF">C798_21640</name>
</gene>
<feature type="compositionally biased region" description="Polar residues" evidence="1">
    <location>
        <begin position="1"/>
        <end position="14"/>
    </location>
</feature>
<dbReference type="RefSeq" id="WP_017452318.1">
    <property type="nucleotide sequence ID" value="NZ_CP008956.1"/>
</dbReference>
<dbReference type="EMBL" id="CP008956">
    <property type="protein sequence ID" value="QJQ02731.1"/>
    <property type="molecule type" value="Genomic_DNA"/>
</dbReference>
<dbReference type="Gene3D" id="1.20.1270.360">
    <property type="match status" value="1"/>
</dbReference>
<accession>A0A6M3ZWL1</accession>
<feature type="region of interest" description="Disordered" evidence="1">
    <location>
        <begin position="1"/>
        <end position="20"/>
    </location>
</feature>
<dbReference type="PANTHER" id="PTHR37310">
    <property type="entry name" value="CYTOPLASMIC PROTEIN-RELATED"/>
    <property type="match status" value="1"/>
</dbReference>
<evidence type="ECO:0000313" key="3">
    <source>
        <dbReference type="Proteomes" id="UP000501648"/>
    </source>
</evidence>
<name>A0A6M3ZWL1_9BURK</name>
<organism evidence="2 3">
    <name type="scientific">Herbaspirillum rubrisubalbicans Os34</name>
    <dbReference type="NCBI Taxonomy" id="1235827"/>
    <lineage>
        <taxon>Bacteria</taxon>
        <taxon>Pseudomonadati</taxon>
        <taxon>Pseudomonadota</taxon>
        <taxon>Betaproteobacteria</taxon>
        <taxon>Burkholderiales</taxon>
        <taxon>Oxalobacteraceae</taxon>
        <taxon>Herbaspirillum</taxon>
    </lineage>
</organism>
<evidence type="ECO:0008006" key="4">
    <source>
        <dbReference type="Google" id="ProtNLM"/>
    </source>
</evidence>
<dbReference type="Proteomes" id="UP000501648">
    <property type="component" value="Chromosome"/>
</dbReference>
<dbReference type="Pfam" id="PF03860">
    <property type="entry name" value="Csp"/>
    <property type="match status" value="1"/>
</dbReference>